<dbReference type="Pfam" id="PF13590">
    <property type="entry name" value="DUF4136"/>
    <property type="match status" value="1"/>
</dbReference>
<evidence type="ECO:0000313" key="3">
    <source>
        <dbReference type="EMBL" id="MBB5188584.1"/>
    </source>
</evidence>
<name>A0A840R7J6_9GAMM</name>
<keyword evidence="4" id="KW-1185">Reference proteome</keyword>
<dbReference type="RefSeq" id="WP_184464052.1">
    <property type="nucleotide sequence ID" value="NZ_JACHHW010000008.1"/>
</dbReference>
<accession>A0A840R7J6</accession>
<dbReference type="AlphaFoldDB" id="A0A840R7J6"/>
<comment type="caution">
    <text evidence="3">The sequence shown here is derived from an EMBL/GenBank/DDBJ whole genome shotgun (WGS) entry which is preliminary data.</text>
</comment>
<feature type="chain" id="PRO_5032954394" description="DUF4136 domain-containing protein" evidence="1">
    <location>
        <begin position="18"/>
        <end position="184"/>
    </location>
</feature>
<reference evidence="3 4" key="1">
    <citation type="submission" date="2020-08" db="EMBL/GenBank/DDBJ databases">
        <title>Genomic Encyclopedia of Type Strains, Phase IV (KMG-IV): sequencing the most valuable type-strain genomes for metagenomic binning, comparative biology and taxonomic classification.</title>
        <authorList>
            <person name="Goeker M."/>
        </authorList>
    </citation>
    <scope>NUCLEOTIDE SEQUENCE [LARGE SCALE GENOMIC DNA]</scope>
    <source>
        <strain evidence="3 4">DSM 25701</strain>
    </source>
</reference>
<evidence type="ECO:0000313" key="4">
    <source>
        <dbReference type="Proteomes" id="UP000536640"/>
    </source>
</evidence>
<evidence type="ECO:0000259" key="2">
    <source>
        <dbReference type="Pfam" id="PF13590"/>
    </source>
</evidence>
<gene>
    <name evidence="3" type="ORF">HNQ57_002874</name>
</gene>
<feature type="signal peptide" evidence="1">
    <location>
        <begin position="1"/>
        <end position="17"/>
    </location>
</feature>
<protein>
    <recommendedName>
        <fullName evidence="2">DUF4136 domain-containing protein</fullName>
    </recommendedName>
</protein>
<dbReference type="Gene3D" id="3.30.160.670">
    <property type="match status" value="1"/>
</dbReference>
<dbReference type="EMBL" id="JACHHW010000008">
    <property type="protein sequence ID" value="MBB5188584.1"/>
    <property type="molecule type" value="Genomic_DNA"/>
</dbReference>
<dbReference type="Proteomes" id="UP000536640">
    <property type="component" value="Unassembled WGS sequence"/>
</dbReference>
<sequence>MKTSKLFILFVATLLSACSTTNVVSDYNPNIDFSRYQHYLWSESSGADKNISPFIIDNVKAALQTQLNHRAYLNAPAPQAADFIVKYYLAEAADTIDRSPRLGLGIGSFGGNFGMSSSVGVPLGKDTVNRNVQIIIDFINRADMKLSWRGSLVVELHNSDPKANTTMIEEAVAEILNQFPPGKL</sequence>
<evidence type="ECO:0000256" key="1">
    <source>
        <dbReference type="SAM" id="SignalP"/>
    </source>
</evidence>
<proteinExistence type="predicted"/>
<keyword evidence="1" id="KW-0732">Signal</keyword>
<dbReference type="PROSITE" id="PS51257">
    <property type="entry name" value="PROKAR_LIPOPROTEIN"/>
    <property type="match status" value="1"/>
</dbReference>
<organism evidence="3 4">
    <name type="scientific">Zhongshania antarctica</name>
    <dbReference type="NCBI Taxonomy" id="641702"/>
    <lineage>
        <taxon>Bacteria</taxon>
        <taxon>Pseudomonadati</taxon>
        <taxon>Pseudomonadota</taxon>
        <taxon>Gammaproteobacteria</taxon>
        <taxon>Cellvibrionales</taxon>
        <taxon>Spongiibacteraceae</taxon>
        <taxon>Zhongshania</taxon>
    </lineage>
</organism>
<dbReference type="InterPro" id="IPR025411">
    <property type="entry name" value="DUF4136"/>
</dbReference>
<feature type="domain" description="DUF4136" evidence="2">
    <location>
        <begin position="23"/>
        <end position="181"/>
    </location>
</feature>